<dbReference type="PANTHER" id="PTHR31209:SF4">
    <property type="entry name" value="2,3-BISPHOSPHOGLYCERATE-INDEPENDENT PHOSPHOGLYCERATE MUTASE"/>
    <property type="match status" value="1"/>
</dbReference>
<dbReference type="SUPFAM" id="SSF53649">
    <property type="entry name" value="Alkaline phosphatase-like"/>
    <property type="match status" value="1"/>
</dbReference>
<reference evidence="9 10" key="1">
    <citation type="submission" date="2018-08" db="EMBL/GenBank/DDBJ databases">
        <title>The metabolism and importance of syntrophic acetate oxidation coupled to methane or sulfide production in haloalkaline environments.</title>
        <authorList>
            <person name="Timmers P.H.A."/>
            <person name="Vavourakis C.D."/>
            <person name="Sorokin D.Y."/>
            <person name="Sinninghe Damste J.S."/>
            <person name="Muyzer G."/>
            <person name="Stams A.J.M."/>
            <person name="Plugge C.M."/>
        </authorList>
    </citation>
    <scope>NUCLEOTIDE SEQUENCE [LARGE SCALE GENOMIC DNA]</scope>
    <source>
        <strain evidence="9">MSAO_Arc3</strain>
    </source>
</reference>
<comment type="pathway">
    <text evidence="3 7">Carbohydrate degradation; glycolysis; pyruvate from D-glyceraldehyde 3-phosphate: step 3/5.</text>
</comment>
<evidence type="ECO:0000256" key="3">
    <source>
        <dbReference type="ARBA" id="ARBA00004798"/>
    </source>
</evidence>
<dbReference type="GO" id="GO:0046872">
    <property type="term" value="F:metal ion binding"/>
    <property type="evidence" value="ECO:0007669"/>
    <property type="project" value="InterPro"/>
</dbReference>
<comment type="caution">
    <text evidence="9">The sequence shown here is derived from an EMBL/GenBank/DDBJ whole genome shotgun (WGS) entry which is preliminary data.</text>
</comment>
<name>A0A424Z483_9EURY</name>
<evidence type="ECO:0000256" key="1">
    <source>
        <dbReference type="ARBA" id="ARBA00000370"/>
    </source>
</evidence>
<sequence length="400" mass="44332">MKYLMLIGDGMADIPIEELGNKTILQHANTPYMDYMAKNGINGLAKTVPDNMPPGSDVANMSLLGYDPKKYYSGRAPLEAASMGVELAENDIAFRCNLVTLKNNLLQDYSADHISTEHATQLINHLNSAFCDDSSFQMYPGMSYKHLLIAKEGLGTDTLCKPPHDIMGQFWKDNLPTGKDSESISEIITKSYSILEHHPLNLEKVKNKQSPANSIWLWGQGKAPEFPAFNDMYGIKGSVISAVDLIKGIGIYSKLDVIEVPGATGYFDTDYKAKAEYAINALTEQDQDIVFVHVEAPDEAGHIGSIKEKVRAVENFDEKVVGTILSHIKDNKENYRVLITPDHPTPIKFRTHTADPVPFTIYSNNPIQSDYVESYDENAAIQGSLGQVMGYDLINTMMNL</sequence>
<dbReference type="GO" id="GO:0006096">
    <property type="term" value="P:glycolytic process"/>
    <property type="evidence" value="ECO:0007669"/>
    <property type="project" value="UniProtKB-UniRule"/>
</dbReference>
<accession>A0A424Z483</accession>
<evidence type="ECO:0000313" key="10">
    <source>
        <dbReference type="Proteomes" id="UP000284763"/>
    </source>
</evidence>
<dbReference type="Proteomes" id="UP000284763">
    <property type="component" value="Unassembled WGS sequence"/>
</dbReference>
<proteinExistence type="inferred from homology"/>
<dbReference type="Pfam" id="PF01676">
    <property type="entry name" value="Metalloenzyme"/>
    <property type="match status" value="1"/>
</dbReference>
<dbReference type="Gene3D" id="3.40.720.10">
    <property type="entry name" value="Alkaline Phosphatase, subunit A"/>
    <property type="match status" value="2"/>
</dbReference>
<evidence type="ECO:0000256" key="5">
    <source>
        <dbReference type="ARBA" id="ARBA00023152"/>
    </source>
</evidence>
<dbReference type="PIRSF" id="PIRSF006392">
    <property type="entry name" value="IPGAM_arch"/>
    <property type="match status" value="1"/>
</dbReference>
<dbReference type="HAMAP" id="MF_01402_A">
    <property type="entry name" value="ApgM_A"/>
    <property type="match status" value="1"/>
</dbReference>
<dbReference type="InterPro" id="IPR017850">
    <property type="entry name" value="Alkaline_phosphatase_core_sf"/>
</dbReference>
<keyword evidence="6 7" id="KW-0413">Isomerase</keyword>
<evidence type="ECO:0000259" key="8">
    <source>
        <dbReference type="Pfam" id="PF01676"/>
    </source>
</evidence>
<evidence type="ECO:0000256" key="2">
    <source>
        <dbReference type="ARBA" id="ARBA00002315"/>
    </source>
</evidence>
<dbReference type="InterPro" id="IPR004456">
    <property type="entry name" value="Pglycerate_mutase_ApgM"/>
</dbReference>
<dbReference type="NCBIfam" id="TIGR00306">
    <property type="entry name" value="apgM"/>
    <property type="match status" value="1"/>
</dbReference>
<dbReference type="InterPro" id="IPR006124">
    <property type="entry name" value="Metalloenzyme"/>
</dbReference>
<dbReference type="EC" id="5.4.2.12" evidence="7"/>
<dbReference type="CDD" id="cd16011">
    <property type="entry name" value="iPGM_like"/>
    <property type="match status" value="1"/>
</dbReference>
<evidence type="ECO:0000256" key="6">
    <source>
        <dbReference type="ARBA" id="ARBA00023235"/>
    </source>
</evidence>
<dbReference type="InterPro" id="IPR023665">
    <property type="entry name" value="ApgAM_prokaryotes"/>
</dbReference>
<dbReference type="PANTHER" id="PTHR31209">
    <property type="entry name" value="COFACTOR-INDEPENDENT PHOSPHOGLYCERATE MUTASE"/>
    <property type="match status" value="1"/>
</dbReference>
<gene>
    <name evidence="7" type="primary">apgM</name>
    <name evidence="9" type="ORF">D5R95_01435</name>
</gene>
<evidence type="ECO:0000256" key="4">
    <source>
        <dbReference type="ARBA" id="ARBA00005524"/>
    </source>
</evidence>
<organism evidence="9 10">
    <name type="scientific">Methanosalsum natronophilum</name>
    <dbReference type="NCBI Taxonomy" id="768733"/>
    <lineage>
        <taxon>Archaea</taxon>
        <taxon>Methanobacteriati</taxon>
        <taxon>Methanobacteriota</taxon>
        <taxon>Stenosarchaea group</taxon>
        <taxon>Methanomicrobia</taxon>
        <taxon>Methanosarcinales</taxon>
        <taxon>Methanosarcinaceae</taxon>
        <taxon>Methanosalsum</taxon>
    </lineage>
</organism>
<dbReference type="UniPathway" id="UPA00109">
    <property type="reaction ID" value="UER00186"/>
</dbReference>
<dbReference type="RefSeq" id="WP_259134239.1">
    <property type="nucleotide sequence ID" value="NZ_JANUCS010000005.1"/>
</dbReference>
<comment type="similarity">
    <text evidence="4 7">Belongs to the BPG-independent phosphoglycerate mutase family. A-PGAM subfamily.</text>
</comment>
<comment type="function">
    <text evidence="2 7">Catalyzes the interconversion of 2-phosphoglycerate and 3-phosphoglycerate.</text>
</comment>
<dbReference type="Pfam" id="PF10143">
    <property type="entry name" value="PhosphMutase"/>
    <property type="match status" value="1"/>
</dbReference>
<feature type="domain" description="Metalloenzyme" evidence="8">
    <location>
        <begin position="1"/>
        <end position="399"/>
    </location>
</feature>
<comment type="catalytic activity">
    <reaction evidence="1 7">
        <text>(2R)-2-phosphoglycerate = (2R)-3-phosphoglycerate</text>
        <dbReference type="Rhea" id="RHEA:15901"/>
        <dbReference type="ChEBI" id="CHEBI:58272"/>
        <dbReference type="ChEBI" id="CHEBI:58289"/>
        <dbReference type="EC" id="5.4.2.12"/>
    </reaction>
</comment>
<evidence type="ECO:0000313" key="9">
    <source>
        <dbReference type="EMBL" id="RQD90965.1"/>
    </source>
</evidence>
<keyword evidence="5 7" id="KW-0324">Glycolysis</keyword>
<evidence type="ECO:0000256" key="7">
    <source>
        <dbReference type="HAMAP-Rule" id="MF_01402"/>
    </source>
</evidence>
<dbReference type="AlphaFoldDB" id="A0A424Z483"/>
<dbReference type="GO" id="GO:0004619">
    <property type="term" value="F:phosphoglycerate mutase activity"/>
    <property type="evidence" value="ECO:0007669"/>
    <property type="project" value="UniProtKB-UniRule"/>
</dbReference>
<protein>
    <recommendedName>
        <fullName evidence="7">2,3-bisphosphoglycerate-independent phosphoglycerate mutase</fullName>
        <shortName evidence="7">BPG-independent PGAM</shortName>
        <shortName evidence="7">Phosphoglyceromutase</shortName>
        <shortName evidence="7">aPGAM</shortName>
        <ecNumber evidence="7">5.4.2.12</ecNumber>
    </recommendedName>
</protein>
<dbReference type="NCBIfam" id="TIGR02535">
    <property type="entry name" value="hyp_Hser_kinase"/>
    <property type="match status" value="1"/>
</dbReference>
<dbReference type="NCBIfam" id="NF003242">
    <property type="entry name" value="PRK04200.1"/>
    <property type="match status" value="1"/>
</dbReference>
<dbReference type="EMBL" id="QZAB01000099">
    <property type="protein sequence ID" value="RQD90965.1"/>
    <property type="molecule type" value="Genomic_DNA"/>
</dbReference>